<feature type="compositionally biased region" description="Acidic residues" evidence="1">
    <location>
        <begin position="147"/>
        <end position="161"/>
    </location>
</feature>
<feature type="compositionally biased region" description="Acidic residues" evidence="1">
    <location>
        <begin position="456"/>
        <end position="469"/>
    </location>
</feature>
<gene>
    <name evidence="2" type="ORF">g.24495</name>
</gene>
<feature type="compositionally biased region" description="Polar residues" evidence="1">
    <location>
        <begin position="73"/>
        <end position="103"/>
    </location>
</feature>
<dbReference type="EMBL" id="GEBQ01016141">
    <property type="protein sequence ID" value="JAT23836.1"/>
    <property type="molecule type" value="Transcribed_RNA"/>
</dbReference>
<feature type="non-terminal residue" evidence="2">
    <location>
        <position position="1"/>
    </location>
</feature>
<name>A0A1B6LJG6_9HEMI</name>
<accession>A0A1B6LJG6</accession>
<feature type="region of interest" description="Disordered" evidence="1">
    <location>
        <begin position="139"/>
        <end position="161"/>
    </location>
</feature>
<feature type="non-terminal residue" evidence="2">
    <location>
        <position position="493"/>
    </location>
</feature>
<feature type="compositionally biased region" description="Basic residues" evidence="1">
    <location>
        <begin position="25"/>
        <end position="37"/>
    </location>
</feature>
<evidence type="ECO:0000256" key="1">
    <source>
        <dbReference type="SAM" id="MobiDB-lite"/>
    </source>
</evidence>
<protein>
    <submittedName>
        <fullName evidence="2">Uncharacterized protein</fullName>
    </submittedName>
</protein>
<dbReference type="AlphaFoldDB" id="A0A1B6LJG6"/>
<reference evidence="2" key="1">
    <citation type="submission" date="2015-11" db="EMBL/GenBank/DDBJ databases">
        <title>De novo transcriptome assembly of four potential Pierce s Disease insect vectors from Arizona vineyards.</title>
        <authorList>
            <person name="Tassone E.E."/>
        </authorList>
    </citation>
    <scope>NUCLEOTIDE SEQUENCE</scope>
</reference>
<proteinExistence type="predicted"/>
<evidence type="ECO:0000313" key="2">
    <source>
        <dbReference type="EMBL" id="JAT23836.1"/>
    </source>
</evidence>
<feature type="region of interest" description="Disordered" evidence="1">
    <location>
        <begin position="441"/>
        <end position="493"/>
    </location>
</feature>
<sequence>YNMNGVTMQGVIPQPVPLPQDLSASKRRKKRRRRRRGGVTEDGSESSCCEEPLTCDVTGCQSETGSDAVCRSGASSDGGVSSKANSDSGINTDPTPNSGSNSPPLLAQVPYHPPEDQLSVDCVSYQEQAVAVCPVTTSAETVQEEVTTPEEVTEELSTAEDEVTPNLCAAGPEFSSQESTLSCLSTPSAIKEFVVNEPEISKVEVSHEVVFESCQSVTDPFSSEEKDHPDDLSLNDLSLNDLEYQSSTAVVSDSVVTDSDIKVTVEKSKEDDENDAENKALDSDCLIVKVEDEMKKDADEEAKIIENLESQTNGGLESIQTVEIIETLLSPEKEKEIEDLSNGEEEVRKIIVEAECVASTSNSLETAMITENEQSFSRFSSCRETIAPVPPPRRKRSMSRAADKLASRIVEEAITEGIEEACERLRSPMSITEAVTRWLNSQGSSPLTCPVSDSESGSDDEGIEVEDGLTDPKNVRGNPFLVSSHSGAGQRVA</sequence>
<organism evidence="2">
    <name type="scientific">Graphocephala atropunctata</name>
    <dbReference type="NCBI Taxonomy" id="36148"/>
    <lineage>
        <taxon>Eukaryota</taxon>
        <taxon>Metazoa</taxon>
        <taxon>Ecdysozoa</taxon>
        <taxon>Arthropoda</taxon>
        <taxon>Hexapoda</taxon>
        <taxon>Insecta</taxon>
        <taxon>Pterygota</taxon>
        <taxon>Neoptera</taxon>
        <taxon>Paraneoptera</taxon>
        <taxon>Hemiptera</taxon>
        <taxon>Auchenorrhyncha</taxon>
        <taxon>Membracoidea</taxon>
        <taxon>Cicadellidae</taxon>
        <taxon>Cicadellinae</taxon>
        <taxon>Cicadellini</taxon>
        <taxon>Graphocephala</taxon>
    </lineage>
</organism>
<feature type="region of interest" description="Disordered" evidence="1">
    <location>
        <begin position="1"/>
        <end position="113"/>
    </location>
</feature>